<evidence type="ECO:0000256" key="6">
    <source>
        <dbReference type="ARBA" id="ARBA00022679"/>
    </source>
</evidence>
<keyword evidence="21" id="KW-1185">Reference proteome</keyword>
<evidence type="ECO:0000259" key="18">
    <source>
        <dbReference type="PROSITE" id="PS50109"/>
    </source>
</evidence>
<evidence type="ECO:0000256" key="2">
    <source>
        <dbReference type="ARBA" id="ARBA00004651"/>
    </source>
</evidence>
<feature type="domain" description="Histidine kinase" evidence="18">
    <location>
        <begin position="245"/>
        <end position="460"/>
    </location>
</feature>
<dbReference type="EC" id="2.7.13.3" evidence="3"/>
<evidence type="ECO:0000256" key="4">
    <source>
        <dbReference type="ARBA" id="ARBA00022475"/>
    </source>
</evidence>
<evidence type="ECO:0000256" key="15">
    <source>
        <dbReference type="ARBA" id="ARBA00037219"/>
    </source>
</evidence>
<dbReference type="Pfam" id="PF00512">
    <property type="entry name" value="HisKA"/>
    <property type="match status" value="1"/>
</dbReference>
<evidence type="ECO:0000256" key="16">
    <source>
        <dbReference type="ARBA" id="ARBA00040841"/>
    </source>
</evidence>
<evidence type="ECO:0000256" key="8">
    <source>
        <dbReference type="ARBA" id="ARBA00022741"/>
    </source>
</evidence>
<evidence type="ECO:0000259" key="19">
    <source>
        <dbReference type="PROSITE" id="PS50885"/>
    </source>
</evidence>
<dbReference type="Gene3D" id="3.30.565.10">
    <property type="entry name" value="Histidine kinase-like ATPase, C-terminal domain"/>
    <property type="match status" value="1"/>
</dbReference>
<dbReference type="SUPFAM" id="SSF47384">
    <property type="entry name" value="Homodimeric domain of signal transducing histidine kinase"/>
    <property type="match status" value="1"/>
</dbReference>
<dbReference type="InterPro" id="IPR005467">
    <property type="entry name" value="His_kinase_dom"/>
</dbReference>
<dbReference type="Gene3D" id="1.10.287.130">
    <property type="match status" value="1"/>
</dbReference>
<comment type="catalytic activity">
    <reaction evidence="1">
        <text>ATP + protein L-histidine = ADP + protein N-phospho-L-histidine.</text>
        <dbReference type="EC" id="2.7.13.3"/>
    </reaction>
</comment>
<evidence type="ECO:0000256" key="7">
    <source>
        <dbReference type="ARBA" id="ARBA00022692"/>
    </source>
</evidence>
<comment type="caution">
    <text evidence="20">The sequence shown here is derived from an EMBL/GenBank/DDBJ whole genome shotgun (WGS) entry which is preliminary data.</text>
</comment>
<name>A0ABR7VLZ0_VIRHA</name>
<dbReference type="SUPFAM" id="SSF55874">
    <property type="entry name" value="ATPase domain of HSP90 chaperone/DNA topoisomerase II/histidine kinase"/>
    <property type="match status" value="1"/>
</dbReference>
<comment type="function">
    <text evidence="15">Member of the two-component regulatory system HssS/HssR involved in intracellular heme homeostasis and tempering of staphylococcal virulence. HssS functions as a heme sensor histidine kinase which is autophosphorylated at a histidine residue and transfers its phosphate group to an aspartate residue of HssR. HssR/HssS activates the expression of hrtAB, an efflux pump, in response to extracellular heme, hemin, hemoglobin or blood.</text>
</comment>
<evidence type="ECO:0000256" key="3">
    <source>
        <dbReference type="ARBA" id="ARBA00012438"/>
    </source>
</evidence>
<comment type="subcellular location">
    <subcellularLocation>
        <location evidence="2">Cell membrane</location>
        <topology evidence="2">Multi-pass membrane protein</topology>
    </subcellularLocation>
</comment>
<dbReference type="RefSeq" id="WP_019376955.1">
    <property type="nucleotide sequence ID" value="NZ_CP033049.1"/>
</dbReference>
<keyword evidence="7 17" id="KW-0812">Transmembrane</keyword>
<keyword evidence="12" id="KW-0902">Two-component regulatory system</keyword>
<dbReference type="SMART" id="SM00388">
    <property type="entry name" value="HisKA"/>
    <property type="match status" value="1"/>
</dbReference>
<dbReference type="PANTHER" id="PTHR45528">
    <property type="entry name" value="SENSOR HISTIDINE KINASE CPXA"/>
    <property type="match status" value="1"/>
</dbReference>
<keyword evidence="4" id="KW-1003">Cell membrane</keyword>
<dbReference type="InterPro" id="IPR050398">
    <property type="entry name" value="HssS/ArlS-like"/>
</dbReference>
<gene>
    <name evidence="20" type="ORF">IC602_09975</name>
</gene>
<dbReference type="EMBL" id="JACWEZ010000005">
    <property type="protein sequence ID" value="MBD1222929.1"/>
    <property type="molecule type" value="Genomic_DNA"/>
</dbReference>
<dbReference type="SUPFAM" id="SSF158472">
    <property type="entry name" value="HAMP domain-like"/>
    <property type="match status" value="1"/>
</dbReference>
<dbReference type="Pfam" id="PF00672">
    <property type="entry name" value="HAMP"/>
    <property type="match status" value="1"/>
</dbReference>
<keyword evidence="6" id="KW-0808">Transferase</keyword>
<evidence type="ECO:0000256" key="9">
    <source>
        <dbReference type="ARBA" id="ARBA00022777"/>
    </source>
</evidence>
<dbReference type="CDD" id="cd06225">
    <property type="entry name" value="HAMP"/>
    <property type="match status" value="1"/>
</dbReference>
<evidence type="ECO:0000256" key="12">
    <source>
        <dbReference type="ARBA" id="ARBA00023012"/>
    </source>
</evidence>
<evidence type="ECO:0000256" key="5">
    <source>
        <dbReference type="ARBA" id="ARBA00022553"/>
    </source>
</evidence>
<dbReference type="PRINTS" id="PR00344">
    <property type="entry name" value="BCTRLSENSOR"/>
</dbReference>
<protein>
    <recommendedName>
        <fullName evidence="16">Heme sensor protein HssS</fullName>
        <ecNumber evidence="3">2.7.13.3</ecNumber>
    </recommendedName>
</protein>
<evidence type="ECO:0000313" key="20">
    <source>
        <dbReference type="EMBL" id="MBD1222929.1"/>
    </source>
</evidence>
<dbReference type="InterPro" id="IPR003660">
    <property type="entry name" value="HAMP_dom"/>
</dbReference>
<feature type="transmembrane region" description="Helical" evidence="17">
    <location>
        <begin position="163"/>
        <end position="188"/>
    </location>
</feature>
<dbReference type="InterPro" id="IPR003661">
    <property type="entry name" value="HisK_dim/P_dom"/>
</dbReference>
<dbReference type="Pfam" id="PF02518">
    <property type="entry name" value="HATPase_c"/>
    <property type="match status" value="1"/>
</dbReference>
<dbReference type="Proteomes" id="UP000621631">
    <property type="component" value="Unassembled WGS sequence"/>
</dbReference>
<accession>A0ABR7VLZ0</accession>
<dbReference type="InterPro" id="IPR036890">
    <property type="entry name" value="HATPase_C_sf"/>
</dbReference>
<evidence type="ECO:0000256" key="11">
    <source>
        <dbReference type="ARBA" id="ARBA00022989"/>
    </source>
</evidence>
<dbReference type="PROSITE" id="PS50109">
    <property type="entry name" value="HIS_KIN"/>
    <property type="match status" value="1"/>
</dbReference>
<keyword evidence="8" id="KW-0547">Nucleotide-binding</keyword>
<keyword evidence="13" id="KW-0843">Virulence</keyword>
<feature type="domain" description="HAMP" evidence="19">
    <location>
        <begin position="185"/>
        <end position="237"/>
    </location>
</feature>
<dbReference type="PANTHER" id="PTHR45528:SF11">
    <property type="entry name" value="HISTIDINE KINASE"/>
    <property type="match status" value="1"/>
</dbReference>
<organism evidence="20 21">
    <name type="scientific">Virgibacillus halodenitrificans</name>
    <name type="common">Bacillus halodenitrificans</name>
    <dbReference type="NCBI Taxonomy" id="1482"/>
    <lineage>
        <taxon>Bacteria</taxon>
        <taxon>Bacillati</taxon>
        <taxon>Bacillota</taxon>
        <taxon>Bacilli</taxon>
        <taxon>Bacillales</taxon>
        <taxon>Bacillaceae</taxon>
        <taxon>Virgibacillus</taxon>
    </lineage>
</organism>
<keyword evidence="10" id="KW-0067">ATP-binding</keyword>
<dbReference type="SMART" id="SM00387">
    <property type="entry name" value="HATPase_c"/>
    <property type="match status" value="1"/>
</dbReference>
<keyword evidence="11 17" id="KW-1133">Transmembrane helix</keyword>
<dbReference type="SMART" id="SM00304">
    <property type="entry name" value="HAMP"/>
    <property type="match status" value="1"/>
</dbReference>
<keyword evidence="9" id="KW-0418">Kinase</keyword>
<dbReference type="InterPro" id="IPR036097">
    <property type="entry name" value="HisK_dim/P_sf"/>
</dbReference>
<dbReference type="Gene3D" id="6.10.340.10">
    <property type="match status" value="1"/>
</dbReference>
<evidence type="ECO:0000313" key="21">
    <source>
        <dbReference type="Proteomes" id="UP000621631"/>
    </source>
</evidence>
<evidence type="ECO:0000256" key="13">
    <source>
        <dbReference type="ARBA" id="ARBA00023026"/>
    </source>
</evidence>
<evidence type="ECO:0000256" key="17">
    <source>
        <dbReference type="SAM" id="Phobius"/>
    </source>
</evidence>
<reference evidence="20 21" key="1">
    <citation type="submission" date="2020-09" db="EMBL/GenBank/DDBJ databases">
        <title>Draft Genome Sequences of Oil-Oxidizing Bacteria Halomonas titanicae, Marinobacter lutaoensis, and Virgibacillus halodenitrificans Isolated from Highly Saline Environments.</title>
        <authorList>
            <person name="Grouzdev D.S."/>
            <person name="Sokolova D.S."/>
            <person name="Semenova E.M."/>
            <person name="Borzenkov I.A."/>
            <person name="Bidzhieva S.K."/>
            <person name="Poltaraus A.B."/>
            <person name="Nazina T.N."/>
        </authorList>
    </citation>
    <scope>NUCLEOTIDE SEQUENCE [LARGE SCALE GENOMIC DNA]</scope>
    <source>
        <strain evidence="20 21">VKM B-3472D</strain>
    </source>
</reference>
<keyword evidence="5" id="KW-0597">Phosphoprotein</keyword>
<evidence type="ECO:0000256" key="10">
    <source>
        <dbReference type="ARBA" id="ARBA00022840"/>
    </source>
</evidence>
<dbReference type="InterPro" id="IPR003594">
    <property type="entry name" value="HATPase_dom"/>
</dbReference>
<dbReference type="PROSITE" id="PS50885">
    <property type="entry name" value="HAMP"/>
    <property type="match status" value="1"/>
</dbReference>
<feature type="transmembrane region" description="Helical" evidence="17">
    <location>
        <begin position="6"/>
        <end position="31"/>
    </location>
</feature>
<evidence type="ECO:0000256" key="14">
    <source>
        <dbReference type="ARBA" id="ARBA00023136"/>
    </source>
</evidence>
<proteinExistence type="predicted"/>
<dbReference type="InterPro" id="IPR004358">
    <property type="entry name" value="Sig_transdc_His_kin-like_C"/>
</dbReference>
<keyword evidence="14 17" id="KW-0472">Membrane</keyword>
<sequence length="460" mass="53038">MRTLYVRIIITTMAIMIASAVIAFAVTNIYYQYYLKPQNDEKITHIANNIVEIYNHNNNQSIDDFLNAMTDLGYKFYLIDQEGTEKTFGDPFSSTAMNERYIEKILDGQVYHGIKNYPWKPFVTGFFDNELVNTIGVPVMVDGERQALFVRPNSSQQFGEMRFFLAVLLILTLLFSFLLVLVSTRYIVNPIKNLTIATKKIAAGNYHLKLKVKRKDEIGRLANDFSKMSRNLEQIEEKRQEFVSSVSHEIQSPLTSIQGFSKLIKEEELSKEERIHYLTIIEKESKRLSLLSKQLLTLSFLDSEKDINEGQKFDVAAQLRETIQTTEWQWREKNISIELDISSVYLKGDPRLLQQVWVNLVSNAIRYTDNNGKITLRTHEKKKEIDVVVEDTGIGITEENIPFLFDRFYKVDKARTRTEDSTGLGLAIVKKIIELHDGTIMVESTLGEGSRFIVTLPREN</sequence>
<dbReference type="CDD" id="cd00082">
    <property type="entry name" value="HisKA"/>
    <property type="match status" value="1"/>
</dbReference>
<evidence type="ECO:0000256" key="1">
    <source>
        <dbReference type="ARBA" id="ARBA00000085"/>
    </source>
</evidence>